<proteinExistence type="predicted"/>
<evidence type="ECO:0000313" key="1">
    <source>
        <dbReference type="EMBL" id="ARJ51125.1"/>
    </source>
</evidence>
<dbReference type="KEGG" id="slz:B5P37_07320"/>
<dbReference type="Proteomes" id="UP000242864">
    <property type="component" value="Chromosome"/>
</dbReference>
<dbReference type="EMBL" id="CP020773">
    <property type="protein sequence ID" value="ARJ51125.1"/>
    <property type="molecule type" value="Genomic_DNA"/>
</dbReference>
<dbReference type="AlphaFoldDB" id="A0AAC9RUF6"/>
<dbReference type="RefSeq" id="WP_085237597.1">
    <property type="nucleotide sequence ID" value="NZ_CP020773.1"/>
</dbReference>
<sequence length="119" mass="13839">MQHSLNVGDKETRVLHLDQAALARYCALFEKPMTSDVPLLFFARYWQAFMLFQPFMREPIILVETSVTQGQPIAQASAVEATLVWESYKPIKGFERYCFVLILPNENRIRQVFVKRVAE</sequence>
<protein>
    <submittedName>
        <fullName evidence="1">Uncharacterized protein</fullName>
    </submittedName>
</protein>
<gene>
    <name evidence="1" type="ORF">B5P37_07320</name>
</gene>
<organism evidence="1 2">
    <name type="scientific">Staphylococcus lutrae</name>
    <dbReference type="NCBI Taxonomy" id="155085"/>
    <lineage>
        <taxon>Bacteria</taxon>
        <taxon>Bacillati</taxon>
        <taxon>Bacillota</taxon>
        <taxon>Bacilli</taxon>
        <taxon>Bacillales</taxon>
        <taxon>Staphylococcaceae</taxon>
        <taxon>Staphylococcus</taxon>
    </lineage>
</organism>
<name>A0AAC9RUF6_9STAP</name>
<reference evidence="1 2" key="1">
    <citation type="submission" date="2017-04" db="EMBL/GenBank/DDBJ databases">
        <authorList>
            <person name="Veseli I.A."/>
            <person name="Tang C."/>
            <person name="Pombert J.-F."/>
        </authorList>
    </citation>
    <scope>NUCLEOTIDE SEQUENCE [LARGE SCALE GENOMIC DNA]</scope>
    <source>
        <strain evidence="1 2">ATCC 700373</strain>
    </source>
</reference>
<keyword evidence="2" id="KW-1185">Reference proteome</keyword>
<evidence type="ECO:0000313" key="2">
    <source>
        <dbReference type="Proteomes" id="UP000242864"/>
    </source>
</evidence>
<accession>A0AAC9RUF6</accession>